<evidence type="ECO:0000313" key="3">
    <source>
        <dbReference type="Proteomes" id="UP001501079"/>
    </source>
</evidence>
<dbReference type="GO" id="GO:0016787">
    <property type="term" value="F:hydrolase activity"/>
    <property type="evidence" value="ECO:0007669"/>
    <property type="project" value="UniProtKB-KW"/>
</dbReference>
<dbReference type="InterPro" id="IPR029058">
    <property type="entry name" value="AB_hydrolase_fold"/>
</dbReference>
<dbReference type="Pfam" id="PF00756">
    <property type="entry name" value="Esterase"/>
    <property type="match status" value="1"/>
</dbReference>
<feature type="transmembrane region" description="Helical" evidence="1">
    <location>
        <begin position="6"/>
        <end position="32"/>
    </location>
</feature>
<feature type="transmembrane region" description="Helical" evidence="1">
    <location>
        <begin position="39"/>
        <end position="62"/>
    </location>
</feature>
<keyword evidence="1" id="KW-0472">Membrane</keyword>
<keyword evidence="2" id="KW-0378">Hydrolase</keyword>
<accession>A0ABP8A6D7</accession>
<organism evidence="2 3">
    <name type="scientific">Gryllotalpicola koreensis</name>
    <dbReference type="NCBI Taxonomy" id="993086"/>
    <lineage>
        <taxon>Bacteria</taxon>
        <taxon>Bacillati</taxon>
        <taxon>Actinomycetota</taxon>
        <taxon>Actinomycetes</taxon>
        <taxon>Micrococcales</taxon>
        <taxon>Microbacteriaceae</taxon>
        <taxon>Gryllotalpicola</taxon>
    </lineage>
</organism>
<evidence type="ECO:0000256" key="1">
    <source>
        <dbReference type="SAM" id="Phobius"/>
    </source>
</evidence>
<dbReference type="InterPro" id="IPR050583">
    <property type="entry name" value="Mycobacterial_A85_antigen"/>
</dbReference>
<keyword evidence="3" id="KW-1185">Reference proteome</keyword>
<evidence type="ECO:0000313" key="2">
    <source>
        <dbReference type="EMBL" id="GAA4178709.1"/>
    </source>
</evidence>
<dbReference type="RefSeq" id="WP_344755782.1">
    <property type="nucleotide sequence ID" value="NZ_BAABBW010000005.1"/>
</dbReference>
<name>A0ABP8A6D7_9MICO</name>
<keyword evidence="1" id="KW-1133">Transmembrane helix</keyword>
<dbReference type="SUPFAM" id="SSF53474">
    <property type="entry name" value="alpha/beta-Hydrolases"/>
    <property type="match status" value="1"/>
</dbReference>
<dbReference type="InterPro" id="IPR000801">
    <property type="entry name" value="Esterase-like"/>
</dbReference>
<feature type="transmembrane region" description="Helical" evidence="1">
    <location>
        <begin position="103"/>
        <end position="122"/>
    </location>
</feature>
<dbReference type="Gene3D" id="3.40.50.1820">
    <property type="entry name" value="alpha/beta hydrolase"/>
    <property type="match status" value="1"/>
</dbReference>
<feature type="transmembrane region" description="Helical" evidence="1">
    <location>
        <begin position="74"/>
        <end position="96"/>
    </location>
</feature>
<proteinExistence type="predicted"/>
<protein>
    <submittedName>
        <fullName evidence="2">Alpha/beta hydrolase-fold protein</fullName>
    </submittedName>
</protein>
<gene>
    <name evidence="2" type="ORF">GCM10022287_29510</name>
</gene>
<keyword evidence="1" id="KW-0812">Transmembrane</keyword>
<sequence>MLHGLLALRITGGAFLIVVDALAVAAGLVLISRRPTRRWLLTVAAAAAGGLGFGYLLCWFVGDKLDLLGFSPTPISRMWVALLTAGIALVVVNVTARPTWRRMAAIGCLPLILLAGAVGINVDAGAFTHLGQALGVPTRVLARAAQLPHRAATGAAPVAADWRADGALPGKGRLYRVSIPGRVSHFQARDAEIYLPPAALAKNAPTLPVIFGFSGQPGSPSDLFELGHLDSYLNAYARAHHGVAPIVVVPDQLGAQHGRNPMCVDSPLGNVASYVKTDVAGWVRAHLNVESSPSGWGLLGFSEGATCANQFLAGDPGQFSAELSISSELAPWNGPSTVAEAFHGSAAAYAAASPESLLRHGAPYRHAFAEFAVGANDARYRSNAVALDAAAKAAGMTTTLTISPGSAHDWNTVRYALSHDLAPLVEHLGESA</sequence>
<dbReference type="PANTHER" id="PTHR48098:SF1">
    <property type="entry name" value="DIACYLGLYCEROL ACYLTRANSFERASE_MYCOLYLTRANSFERASE AG85A"/>
    <property type="match status" value="1"/>
</dbReference>
<dbReference type="EMBL" id="BAABBW010000005">
    <property type="protein sequence ID" value="GAA4178709.1"/>
    <property type="molecule type" value="Genomic_DNA"/>
</dbReference>
<dbReference type="Proteomes" id="UP001501079">
    <property type="component" value="Unassembled WGS sequence"/>
</dbReference>
<reference evidence="3" key="1">
    <citation type="journal article" date="2019" name="Int. J. Syst. Evol. Microbiol.">
        <title>The Global Catalogue of Microorganisms (GCM) 10K type strain sequencing project: providing services to taxonomists for standard genome sequencing and annotation.</title>
        <authorList>
            <consortium name="The Broad Institute Genomics Platform"/>
            <consortium name="The Broad Institute Genome Sequencing Center for Infectious Disease"/>
            <person name="Wu L."/>
            <person name="Ma J."/>
        </authorList>
    </citation>
    <scope>NUCLEOTIDE SEQUENCE [LARGE SCALE GENOMIC DNA]</scope>
    <source>
        <strain evidence="3">JCM 17591</strain>
    </source>
</reference>
<comment type="caution">
    <text evidence="2">The sequence shown here is derived from an EMBL/GenBank/DDBJ whole genome shotgun (WGS) entry which is preliminary data.</text>
</comment>
<dbReference type="PANTHER" id="PTHR48098">
    <property type="entry name" value="ENTEROCHELIN ESTERASE-RELATED"/>
    <property type="match status" value="1"/>
</dbReference>